<dbReference type="RefSeq" id="WP_344907247.1">
    <property type="nucleotide sequence ID" value="NZ_BAAAWD010000030.1"/>
</dbReference>
<feature type="compositionally biased region" description="Gly residues" evidence="2">
    <location>
        <begin position="29"/>
        <end position="55"/>
    </location>
</feature>
<protein>
    <submittedName>
        <fullName evidence="4">5'-deoxyadenosine deaminase</fullName>
    </submittedName>
</protein>
<keyword evidence="1" id="KW-0378">Hydrolase</keyword>
<accession>A0ABP6LD06</accession>
<reference evidence="5" key="1">
    <citation type="journal article" date="2019" name="Int. J. Syst. Evol. Microbiol.">
        <title>The Global Catalogue of Microorganisms (GCM) 10K type strain sequencing project: providing services to taxonomists for standard genome sequencing and annotation.</title>
        <authorList>
            <consortium name="The Broad Institute Genomics Platform"/>
            <consortium name="The Broad Institute Genome Sequencing Center for Infectious Disease"/>
            <person name="Wu L."/>
            <person name="Ma J."/>
        </authorList>
    </citation>
    <scope>NUCLEOTIDE SEQUENCE [LARGE SCALE GENOMIC DNA]</scope>
    <source>
        <strain evidence="5">JCM 3106</strain>
    </source>
</reference>
<dbReference type="InterPro" id="IPR006680">
    <property type="entry name" value="Amidohydro-rel"/>
</dbReference>
<dbReference type="Proteomes" id="UP001499930">
    <property type="component" value="Unassembled WGS sequence"/>
</dbReference>
<organism evidence="4 5">
    <name type="scientific">Streptosporangium longisporum</name>
    <dbReference type="NCBI Taxonomy" id="46187"/>
    <lineage>
        <taxon>Bacteria</taxon>
        <taxon>Bacillati</taxon>
        <taxon>Actinomycetota</taxon>
        <taxon>Actinomycetes</taxon>
        <taxon>Streptosporangiales</taxon>
        <taxon>Streptosporangiaceae</taxon>
        <taxon>Streptosporangium</taxon>
    </lineage>
</organism>
<dbReference type="InterPro" id="IPR050287">
    <property type="entry name" value="MTA/SAH_deaminase"/>
</dbReference>
<dbReference type="Gene3D" id="3.20.20.140">
    <property type="entry name" value="Metal-dependent hydrolases"/>
    <property type="match status" value="1"/>
</dbReference>
<dbReference type="EMBL" id="BAAAWD010000030">
    <property type="protein sequence ID" value="GAA3040002.1"/>
    <property type="molecule type" value="Genomic_DNA"/>
</dbReference>
<gene>
    <name evidence="4" type="ORF">GCM10017559_80520</name>
</gene>
<dbReference type="PANTHER" id="PTHR43794">
    <property type="entry name" value="AMINOHYDROLASE SSNA-RELATED"/>
    <property type="match status" value="1"/>
</dbReference>
<comment type="caution">
    <text evidence="4">The sequence shown here is derived from an EMBL/GenBank/DDBJ whole genome shotgun (WGS) entry which is preliminary data.</text>
</comment>
<sequence>MTGPRAYPGPRPDGPGTPDASDTPDGPGTPHGSGTQRGSGTPHGPGTPDGPGTPGGTAADLLIVGGDVVTMSPRREVVTGATVAVAAGRIAAIGPPAVLREAFPGTPELDATGCVVIPGLVNAHQHVTADPLVRSMIPDDIGSQESIFDWIVPLHGKVTGDDDELSATLTAAESLLLGVTTLLEPGTVAHPLRVAAGLRSAGVRARVGRWGWDVPGAVHALPAAETLALQEETVRALPPGGTVTGWVTLVGHDLASDELFVGAAELAARLGVGLTWHISPGEADVHAYARRAGTRPVLHLRDLGVLGPGLVLGHAVWLDDAELDALVETRTAVASCPGAYLRLGQGYARAGRHAELVHRGGRLALGCDSHNAGDAPDLLGAARLLAALERDRDARPVLGADRAFALATIDGADAVGLGDLVGSIEVGKAADLVVMDTRDPAWIPRGDLATHLVWGAPSHTVRDVLVDGRVVVRDGRITTVDLDDLAGQARERSAALLARTGIEVPHRWQTVPAEEHVQGVRG</sequence>
<dbReference type="Gene3D" id="2.30.40.10">
    <property type="entry name" value="Urease, subunit C, domain 1"/>
    <property type="match status" value="1"/>
</dbReference>
<feature type="region of interest" description="Disordered" evidence="2">
    <location>
        <begin position="1"/>
        <end position="58"/>
    </location>
</feature>
<dbReference type="SUPFAM" id="SSF51556">
    <property type="entry name" value="Metallo-dependent hydrolases"/>
    <property type="match status" value="1"/>
</dbReference>
<evidence type="ECO:0000256" key="1">
    <source>
        <dbReference type="ARBA" id="ARBA00022801"/>
    </source>
</evidence>
<evidence type="ECO:0000259" key="3">
    <source>
        <dbReference type="Pfam" id="PF01979"/>
    </source>
</evidence>
<dbReference type="InterPro" id="IPR032466">
    <property type="entry name" value="Metal_Hydrolase"/>
</dbReference>
<evidence type="ECO:0000313" key="5">
    <source>
        <dbReference type="Proteomes" id="UP001499930"/>
    </source>
</evidence>
<keyword evidence="5" id="KW-1185">Reference proteome</keyword>
<proteinExistence type="predicted"/>
<dbReference type="InterPro" id="IPR011059">
    <property type="entry name" value="Metal-dep_hydrolase_composite"/>
</dbReference>
<evidence type="ECO:0000313" key="4">
    <source>
        <dbReference type="EMBL" id="GAA3040002.1"/>
    </source>
</evidence>
<dbReference type="PANTHER" id="PTHR43794:SF11">
    <property type="entry name" value="AMIDOHYDROLASE-RELATED DOMAIN-CONTAINING PROTEIN"/>
    <property type="match status" value="1"/>
</dbReference>
<dbReference type="Pfam" id="PF01979">
    <property type="entry name" value="Amidohydro_1"/>
    <property type="match status" value="1"/>
</dbReference>
<name>A0ABP6LD06_9ACTN</name>
<feature type="domain" description="Amidohydrolase-related" evidence="3">
    <location>
        <begin position="115"/>
        <end position="471"/>
    </location>
</feature>
<evidence type="ECO:0000256" key="2">
    <source>
        <dbReference type="SAM" id="MobiDB-lite"/>
    </source>
</evidence>
<dbReference type="SUPFAM" id="SSF51338">
    <property type="entry name" value="Composite domain of metallo-dependent hydrolases"/>
    <property type="match status" value="1"/>
</dbReference>